<dbReference type="Proteomes" id="UP001397290">
    <property type="component" value="Unassembled WGS sequence"/>
</dbReference>
<organism evidence="1 2">
    <name type="scientific">Beauveria asiatica</name>
    <dbReference type="NCBI Taxonomy" id="1069075"/>
    <lineage>
        <taxon>Eukaryota</taxon>
        <taxon>Fungi</taxon>
        <taxon>Dikarya</taxon>
        <taxon>Ascomycota</taxon>
        <taxon>Pezizomycotina</taxon>
        <taxon>Sordariomycetes</taxon>
        <taxon>Hypocreomycetidae</taxon>
        <taxon>Hypocreales</taxon>
        <taxon>Cordycipitaceae</taxon>
        <taxon>Beauveria</taxon>
    </lineage>
</organism>
<gene>
    <name evidence="1" type="ORF">G3M48_009021</name>
</gene>
<evidence type="ECO:0000313" key="2">
    <source>
        <dbReference type="Proteomes" id="UP001397290"/>
    </source>
</evidence>
<evidence type="ECO:0000313" key="1">
    <source>
        <dbReference type="EMBL" id="KAK8142287.1"/>
    </source>
</evidence>
<dbReference type="AlphaFoldDB" id="A0AAW0RJD2"/>
<evidence type="ECO:0008006" key="3">
    <source>
        <dbReference type="Google" id="ProtNLM"/>
    </source>
</evidence>
<name>A0AAW0RJD2_9HYPO</name>
<sequence>MDSEPKATADEPVPLTRVPSEVLASICSYLSNKDIKALRLAAPTICHAVPPRFTRVFLSPNPRNLEVFRAIASHPTFRLGVREIVYDDARLEDPQQQVIRLTRTSNFGTNNQFRIELMNIANREQLCAGPPDARSPINHEETIKHGWFGLHRQRNLLVMQGRNANDMGNVEGQVVRQKQRAAETPLVESFRYYMDLLSKQVRVIQTEDDIDALMEGMEAFPALQRITVTPATHGYLYTPLYYTPMIRNFPYGFNYAIPRGWPMMNDLPLDPITPWVTVPGHSDLNVCAEKSRWRGLVLVIKTLAERIRKGQRVVPELVFDVHSLNTGVSPYMLTQDCEEYQNLALILQQTNFRRLDLPILISQFPSANLGMLIDGKLKSLLAQARHLEHFRLGGNGQVYSTVSQNTPFFPLRSLLPVDAWPHLRHFGLTKFTVRASDLVATLGALPRTLRTVELSFLYFDGIDGRRAGHTILLENMKKELDWAGREPAARPRVTLGLAKARNNVSGRGLWFSKEIGEFLYNGKENPFRWPRDVLLPGVGWLVDEYDEDFARPYVEYKDYRALWYSEPR</sequence>
<protein>
    <recommendedName>
        <fullName evidence="3">F-box domain-containing protein</fullName>
    </recommendedName>
</protein>
<proteinExistence type="predicted"/>
<reference evidence="1 2" key="1">
    <citation type="submission" date="2020-02" db="EMBL/GenBank/DDBJ databases">
        <title>Comparative genomics of the hypocrealean fungal genus Beauvera.</title>
        <authorList>
            <person name="Showalter D.N."/>
            <person name="Bushley K.E."/>
            <person name="Rehner S.A."/>
        </authorList>
    </citation>
    <scope>NUCLEOTIDE SEQUENCE [LARGE SCALE GENOMIC DNA]</scope>
    <source>
        <strain evidence="1 2">ARSEF4384</strain>
    </source>
</reference>
<dbReference type="EMBL" id="JAAHCF010000709">
    <property type="protein sequence ID" value="KAK8142287.1"/>
    <property type="molecule type" value="Genomic_DNA"/>
</dbReference>
<comment type="caution">
    <text evidence="1">The sequence shown here is derived from an EMBL/GenBank/DDBJ whole genome shotgun (WGS) entry which is preliminary data.</text>
</comment>
<accession>A0AAW0RJD2</accession>
<keyword evidence="2" id="KW-1185">Reference proteome</keyword>